<dbReference type="GO" id="GO:0016747">
    <property type="term" value="F:acyltransferase activity, transferring groups other than amino-acyl groups"/>
    <property type="evidence" value="ECO:0007669"/>
    <property type="project" value="InterPro"/>
</dbReference>
<feature type="domain" description="N-acetyltransferase" evidence="1">
    <location>
        <begin position="3"/>
        <end position="162"/>
    </location>
</feature>
<dbReference type="InterPro" id="IPR000182">
    <property type="entry name" value="GNAT_dom"/>
</dbReference>
<dbReference type="PANTHER" id="PTHR43138:SF1">
    <property type="entry name" value="N-ACETYLTRANSFERASE ACA1"/>
    <property type="match status" value="1"/>
</dbReference>
<dbReference type="HOGENOM" id="CLU_013985_42_2_9"/>
<dbReference type="PROSITE" id="PS51186">
    <property type="entry name" value="GNAT"/>
    <property type="match status" value="1"/>
</dbReference>
<dbReference type="Proteomes" id="UP000013523">
    <property type="component" value="Chromosome"/>
</dbReference>
<dbReference type="KEGG" id="cpas:Clopa_1098"/>
<proteinExistence type="predicted"/>
<keyword evidence="2" id="KW-0808">Transferase</keyword>
<dbReference type="Pfam" id="PF00583">
    <property type="entry name" value="Acetyltransf_1"/>
    <property type="match status" value="1"/>
</dbReference>
<evidence type="ECO:0000313" key="2">
    <source>
        <dbReference type="EMBL" id="AGK96099.1"/>
    </source>
</evidence>
<dbReference type="STRING" id="86416.Clopa_1098"/>
<keyword evidence="3" id="KW-1185">Reference proteome</keyword>
<evidence type="ECO:0000313" key="3">
    <source>
        <dbReference type="Proteomes" id="UP000013523"/>
    </source>
</evidence>
<evidence type="ECO:0000259" key="1">
    <source>
        <dbReference type="PROSITE" id="PS51186"/>
    </source>
</evidence>
<dbReference type="InterPro" id="IPR052742">
    <property type="entry name" value="Mito_N-acetyltransferase"/>
</dbReference>
<accession>R4K6H6</accession>
<dbReference type="eggNOG" id="COG1247">
    <property type="taxonomic scope" value="Bacteria"/>
</dbReference>
<sequence>MNVIIEKFKEEDINSIKYIWNEVIDEGESFFWREHFSNSKISEILFNQRAVYCAKYNGKVIGFYILHDNFPGRGNHIANALYAITKEFRRKGIGKILGKHSIKVAQECGYKALQFNSIVSTNIASVNLWESLGFNRIGQVSSAFTRNNNEVVDIYIYFKTLY</sequence>
<dbReference type="SUPFAM" id="SSF55729">
    <property type="entry name" value="Acyl-CoA N-acyltransferases (Nat)"/>
    <property type="match status" value="1"/>
</dbReference>
<dbReference type="InterPro" id="IPR016181">
    <property type="entry name" value="Acyl_CoA_acyltransferase"/>
</dbReference>
<dbReference type="AlphaFoldDB" id="R4K6H6"/>
<protein>
    <submittedName>
        <fullName evidence="2">Acetyltransferase</fullName>
    </submittedName>
</protein>
<dbReference type="PATRIC" id="fig|86416.3.peg.1096"/>
<name>R4K6H6_CLOPA</name>
<dbReference type="Gene3D" id="3.40.630.30">
    <property type="match status" value="1"/>
</dbReference>
<dbReference type="CDD" id="cd04301">
    <property type="entry name" value="NAT_SF"/>
    <property type="match status" value="1"/>
</dbReference>
<organism evidence="2 3">
    <name type="scientific">Clostridium pasteurianum BC1</name>
    <dbReference type="NCBI Taxonomy" id="86416"/>
    <lineage>
        <taxon>Bacteria</taxon>
        <taxon>Bacillati</taxon>
        <taxon>Bacillota</taxon>
        <taxon>Clostridia</taxon>
        <taxon>Eubacteriales</taxon>
        <taxon>Clostridiaceae</taxon>
        <taxon>Clostridium</taxon>
    </lineage>
</organism>
<dbReference type="EMBL" id="CP003261">
    <property type="protein sequence ID" value="AGK96099.1"/>
    <property type="molecule type" value="Genomic_DNA"/>
</dbReference>
<dbReference type="PANTHER" id="PTHR43138">
    <property type="entry name" value="ACETYLTRANSFERASE, GNAT FAMILY"/>
    <property type="match status" value="1"/>
</dbReference>
<reference evidence="2 3" key="1">
    <citation type="submission" date="2012-01" db="EMBL/GenBank/DDBJ databases">
        <title>Complete sequence of chromosome of Clostridium pasteurianum BC1.</title>
        <authorList>
            <consortium name="US DOE Joint Genome Institute"/>
            <person name="Lucas S."/>
            <person name="Han J."/>
            <person name="Lapidus A."/>
            <person name="Cheng J.-F."/>
            <person name="Goodwin L."/>
            <person name="Pitluck S."/>
            <person name="Peters L."/>
            <person name="Mikhailova N."/>
            <person name="Teshima H."/>
            <person name="Detter J.C."/>
            <person name="Han C."/>
            <person name="Tapia R."/>
            <person name="Land M."/>
            <person name="Hauser L."/>
            <person name="Kyrpides N."/>
            <person name="Ivanova N."/>
            <person name="Pagani I."/>
            <person name="Dunn J."/>
            <person name="Taghavi S."/>
            <person name="Francis A."/>
            <person name="van der Lelie D."/>
            <person name="Woyke T."/>
        </authorList>
    </citation>
    <scope>NUCLEOTIDE SEQUENCE [LARGE SCALE GENOMIC DNA]</scope>
    <source>
        <strain evidence="2 3">BC1</strain>
    </source>
</reference>
<dbReference type="OrthoDB" id="9802340at2"/>
<gene>
    <name evidence="2" type="ORF">Clopa_1098</name>
</gene>
<dbReference type="RefSeq" id="WP_015614422.1">
    <property type="nucleotide sequence ID" value="NC_021182.1"/>
</dbReference>